<sequence length="89" mass="10535">MNMRRFGLRRFLKMNKQEYLIITFHSLDDAMDLDAKQTASMKGRLIPKPSVIDAGCGMCFSCQNKEMEKWKIFLEENQIHYEKIVKVVF</sequence>
<protein>
    <recommendedName>
        <fullName evidence="1">Putative Se/S carrier protein-like domain-containing protein</fullName>
    </recommendedName>
</protein>
<name>A0A2T3G0R5_9FIRM</name>
<organism evidence="2 3">
    <name type="scientific">Faecalibacillus faecis</name>
    <dbReference type="NCBI Taxonomy" id="1982628"/>
    <lineage>
        <taxon>Bacteria</taxon>
        <taxon>Bacillati</taxon>
        <taxon>Bacillota</taxon>
        <taxon>Erysipelotrichia</taxon>
        <taxon>Erysipelotrichales</taxon>
        <taxon>Coprobacillaceae</taxon>
        <taxon>Faecalibacillus</taxon>
    </lineage>
</organism>
<dbReference type="InterPro" id="IPR021778">
    <property type="entry name" value="Se/S_carrier-like"/>
</dbReference>
<dbReference type="EMBL" id="PYLP01000004">
    <property type="protein sequence ID" value="PST41082.1"/>
    <property type="molecule type" value="Genomic_DNA"/>
</dbReference>
<reference evidence="3" key="1">
    <citation type="submission" date="2018-03" db="EMBL/GenBank/DDBJ databases">
        <title>Lachnoclostridium SNUG30370 gen.nov., sp.nov., isolated from human faeces.</title>
        <authorList>
            <person name="Seo B."/>
            <person name="Jeon K."/>
            <person name="Ko G."/>
        </authorList>
    </citation>
    <scope>NUCLEOTIDE SEQUENCE [LARGE SCALE GENOMIC DNA]</scope>
    <source>
        <strain evidence="3">SNUG30370</strain>
    </source>
</reference>
<evidence type="ECO:0000313" key="2">
    <source>
        <dbReference type="EMBL" id="PST41082.1"/>
    </source>
</evidence>
<keyword evidence="3" id="KW-1185">Reference proteome</keyword>
<evidence type="ECO:0000259" key="1">
    <source>
        <dbReference type="Pfam" id="PF11823"/>
    </source>
</evidence>
<feature type="domain" description="Putative Se/S carrier protein-like" evidence="1">
    <location>
        <begin position="19"/>
        <end position="85"/>
    </location>
</feature>
<proteinExistence type="predicted"/>
<gene>
    <name evidence="2" type="ORF">C7U55_05420</name>
</gene>
<dbReference type="Pfam" id="PF11823">
    <property type="entry name" value="Se_S_carrier"/>
    <property type="match status" value="1"/>
</dbReference>
<accession>A0A2T3G0R5</accession>
<evidence type="ECO:0000313" key="3">
    <source>
        <dbReference type="Proteomes" id="UP000241201"/>
    </source>
</evidence>
<comment type="caution">
    <text evidence="2">The sequence shown here is derived from an EMBL/GenBank/DDBJ whole genome shotgun (WGS) entry which is preliminary data.</text>
</comment>
<dbReference type="Proteomes" id="UP000241201">
    <property type="component" value="Unassembled WGS sequence"/>
</dbReference>
<dbReference type="AlphaFoldDB" id="A0A2T3G0R5"/>